<dbReference type="GO" id="GO:0003723">
    <property type="term" value="F:RNA binding"/>
    <property type="evidence" value="ECO:0007669"/>
    <property type="project" value="InterPro"/>
</dbReference>
<reference evidence="3 4" key="1">
    <citation type="journal article" date="2015" name="Genome Announc.">
        <title>Expanding the biotechnology potential of lactobacilli through comparative genomics of 213 strains and associated genera.</title>
        <authorList>
            <person name="Sun Z."/>
            <person name="Harris H.M."/>
            <person name="McCann A."/>
            <person name="Guo C."/>
            <person name="Argimon S."/>
            <person name="Zhang W."/>
            <person name="Yang X."/>
            <person name="Jeffery I.B."/>
            <person name="Cooney J.C."/>
            <person name="Kagawa T.F."/>
            <person name="Liu W."/>
            <person name="Song Y."/>
            <person name="Salvetti E."/>
            <person name="Wrobel A."/>
            <person name="Rasinkangas P."/>
            <person name="Parkhill J."/>
            <person name="Rea M.C."/>
            <person name="O'Sullivan O."/>
            <person name="Ritari J."/>
            <person name="Douillard F.P."/>
            <person name="Paul Ross R."/>
            <person name="Yang R."/>
            <person name="Briner A.E."/>
            <person name="Felis G.E."/>
            <person name="de Vos W.M."/>
            <person name="Barrangou R."/>
            <person name="Klaenhammer T.R."/>
            <person name="Caufield P.W."/>
            <person name="Cui Y."/>
            <person name="Zhang H."/>
            <person name="O'Toole P.W."/>
        </authorList>
    </citation>
    <scope>NUCLEOTIDE SEQUENCE [LARGE SCALE GENOMIC DNA]</scope>
    <source>
        <strain evidence="3 4">DSM 17757</strain>
    </source>
</reference>
<dbReference type="PROSITE" id="PS51372">
    <property type="entry name" value="PRD_2"/>
    <property type="match status" value="2"/>
</dbReference>
<evidence type="ECO:0000256" key="1">
    <source>
        <dbReference type="ARBA" id="ARBA00022737"/>
    </source>
</evidence>
<sequence length="286" mass="33331">MRLVIRSVYNNNSVLVEIGEKKQAIISGKGIGFRKRPGDTISATSANNILYLEDDRIKKHFATLLKDVPIDIVVTAFKAIDMAKHTYHYSVLNYIYVTLTDHIFQMYKHLMNGKYQPSMVPDIHERYPTEYAIGKAVLRMINQNLNVHFPDAEIKNIALHFINAKGVDPEQVPTDNLSSSVNRIVKQVFEAYDIKRNLTNQNYFDRLMIHLQYLVERVQTKSLDDHTLNRNIEQDFRRLYPKSYEISGKICDQLESSLRISLNENERVYFIIHIQRLIQENENTNA</sequence>
<feature type="domain" description="PRD" evidence="2">
    <location>
        <begin position="172"/>
        <end position="284"/>
    </location>
</feature>
<keyword evidence="1" id="KW-0677">Repeat</keyword>
<dbReference type="EMBL" id="JQBR01000007">
    <property type="protein sequence ID" value="KRN65873.1"/>
    <property type="molecule type" value="Genomic_DNA"/>
</dbReference>
<dbReference type="InterPro" id="IPR036634">
    <property type="entry name" value="PRD_sf"/>
</dbReference>
<dbReference type="InterPro" id="IPR050661">
    <property type="entry name" value="BglG_antiterminators"/>
</dbReference>
<dbReference type="PATRIC" id="fig|319652.3.peg.1736"/>
<dbReference type="SUPFAM" id="SSF63520">
    <property type="entry name" value="PTS-regulatory domain, PRD"/>
    <property type="match status" value="2"/>
</dbReference>
<dbReference type="Pfam" id="PF00874">
    <property type="entry name" value="PRD"/>
    <property type="match status" value="2"/>
</dbReference>
<dbReference type="STRING" id="319652.IV80_GL001714"/>
<dbReference type="Gene3D" id="2.30.24.10">
    <property type="entry name" value="CAT RNA-binding domain"/>
    <property type="match status" value="1"/>
</dbReference>
<dbReference type="SMART" id="SM01061">
    <property type="entry name" value="CAT_RBD"/>
    <property type="match status" value="1"/>
</dbReference>
<dbReference type="Gene3D" id="1.10.1790.10">
    <property type="entry name" value="PRD domain"/>
    <property type="match status" value="2"/>
</dbReference>
<gene>
    <name evidence="3" type="ORF">IV80_GL001714</name>
</gene>
<feature type="domain" description="PRD" evidence="2">
    <location>
        <begin position="67"/>
        <end position="171"/>
    </location>
</feature>
<keyword evidence="4" id="KW-1185">Reference proteome</keyword>
<dbReference type="InterPro" id="IPR036650">
    <property type="entry name" value="CAT_RNA-bd_dom_sf"/>
</dbReference>
<organism evidence="3 4">
    <name type="scientific">Pediococcus cellicola</name>
    <dbReference type="NCBI Taxonomy" id="319652"/>
    <lineage>
        <taxon>Bacteria</taxon>
        <taxon>Bacillati</taxon>
        <taxon>Bacillota</taxon>
        <taxon>Bacilli</taxon>
        <taxon>Lactobacillales</taxon>
        <taxon>Lactobacillaceae</taxon>
        <taxon>Pediococcus</taxon>
    </lineage>
</organism>
<dbReference type="GO" id="GO:0006355">
    <property type="term" value="P:regulation of DNA-templated transcription"/>
    <property type="evidence" value="ECO:0007669"/>
    <property type="project" value="InterPro"/>
</dbReference>
<evidence type="ECO:0000259" key="2">
    <source>
        <dbReference type="PROSITE" id="PS51372"/>
    </source>
</evidence>
<accession>A0A0R2ILN3</accession>
<dbReference type="InterPro" id="IPR004341">
    <property type="entry name" value="CAT_RNA-bd_dom"/>
</dbReference>
<dbReference type="SUPFAM" id="SSF50151">
    <property type="entry name" value="SacY-like RNA-binding domain"/>
    <property type="match status" value="1"/>
</dbReference>
<comment type="caution">
    <text evidence="3">The sequence shown here is derived from an EMBL/GenBank/DDBJ whole genome shotgun (WGS) entry which is preliminary data.</text>
</comment>
<dbReference type="RefSeq" id="WP_057751515.1">
    <property type="nucleotide sequence ID" value="NZ_BJVH01000009.1"/>
</dbReference>
<dbReference type="Proteomes" id="UP000051568">
    <property type="component" value="Unassembled WGS sequence"/>
</dbReference>
<name>A0A0R2ILN3_9LACO</name>
<dbReference type="InterPro" id="IPR011608">
    <property type="entry name" value="PRD"/>
</dbReference>
<dbReference type="PANTHER" id="PTHR30185">
    <property type="entry name" value="CRYPTIC BETA-GLUCOSIDE BGL OPERON ANTITERMINATOR"/>
    <property type="match status" value="1"/>
</dbReference>
<dbReference type="PANTHER" id="PTHR30185:SF15">
    <property type="entry name" value="CRYPTIC BETA-GLUCOSIDE BGL OPERON ANTITERMINATOR"/>
    <property type="match status" value="1"/>
</dbReference>
<dbReference type="AlphaFoldDB" id="A0A0R2ILN3"/>
<proteinExistence type="predicted"/>
<dbReference type="OrthoDB" id="9813552at2"/>
<protein>
    <submittedName>
        <fullName evidence="3">Prd domain protein</fullName>
    </submittedName>
</protein>
<dbReference type="Pfam" id="PF03123">
    <property type="entry name" value="CAT_RBD"/>
    <property type="match status" value="1"/>
</dbReference>
<evidence type="ECO:0000313" key="4">
    <source>
        <dbReference type="Proteomes" id="UP000051568"/>
    </source>
</evidence>
<evidence type="ECO:0000313" key="3">
    <source>
        <dbReference type="EMBL" id="KRN65873.1"/>
    </source>
</evidence>